<dbReference type="Proteomes" id="UP000186922">
    <property type="component" value="Unassembled WGS sequence"/>
</dbReference>
<dbReference type="InterPro" id="IPR002884">
    <property type="entry name" value="P_dom"/>
</dbReference>
<keyword evidence="6 12" id="KW-0378">Hydrolase</keyword>
<keyword evidence="3 12" id="KW-0645">Protease</keyword>
<comment type="cofactor">
    <cofactor evidence="1">
        <name>Ca(2+)</name>
        <dbReference type="ChEBI" id="CHEBI:29108"/>
    </cofactor>
</comment>
<dbReference type="Pfam" id="PF00082">
    <property type="entry name" value="Peptidase_S8"/>
    <property type="match status" value="1"/>
</dbReference>
<dbReference type="PROSITE" id="PS51892">
    <property type="entry name" value="SUBTILASE"/>
    <property type="match status" value="1"/>
</dbReference>
<dbReference type="PROSITE" id="PS00136">
    <property type="entry name" value="SUBTILASE_ASP"/>
    <property type="match status" value="1"/>
</dbReference>
<dbReference type="GO" id="GO:0000139">
    <property type="term" value="C:Golgi membrane"/>
    <property type="evidence" value="ECO:0007669"/>
    <property type="project" value="TreeGrafter"/>
</dbReference>
<dbReference type="EMBL" id="BDGG01000003">
    <property type="protein sequence ID" value="GAU95577.1"/>
    <property type="molecule type" value="Genomic_DNA"/>
</dbReference>
<dbReference type="GO" id="GO:0005802">
    <property type="term" value="C:trans-Golgi network"/>
    <property type="evidence" value="ECO:0007669"/>
    <property type="project" value="TreeGrafter"/>
</dbReference>
<evidence type="ECO:0000313" key="17">
    <source>
        <dbReference type="Proteomes" id="UP000186922"/>
    </source>
</evidence>
<dbReference type="Pfam" id="PF16470">
    <property type="entry name" value="S8_pro-domain"/>
    <property type="match status" value="1"/>
</dbReference>
<dbReference type="PROSITE" id="PS00137">
    <property type="entry name" value="SUBTILASE_HIS"/>
    <property type="match status" value="1"/>
</dbReference>
<dbReference type="SUPFAM" id="SSF54897">
    <property type="entry name" value="Protease propeptides/inhibitors"/>
    <property type="match status" value="1"/>
</dbReference>
<dbReference type="Pfam" id="PF01483">
    <property type="entry name" value="P_proprotein"/>
    <property type="match status" value="1"/>
</dbReference>
<evidence type="ECO:0000256" key="5">
    <source>
        <dbReference type="ARBA" id="ARBA00022729"/>
    </source>
</evidence>
<keyword evidence="13" id="KW-1133">Transmembrane helix</keyword>
<evidence type="ECO:0000256" key="10">
    <source>
        <dbReference type="ARBA" id="ARBA00023180"/>
    </source>
</evidence>
<dbReference type="InterPro" id="IPR000209">
    <property type="entry name" value="Peptidase_S8/S53_dom"/>
</dbReference>
<evidence type="ECO:0000256" key="12">
    <source>
        <dbReference type="PROSITE-ProRule" id="PRU01240"/>
    </source>
</evidence>
<evidence type="ECO:0000256" key="9">
    <source>
        <dbReference type="ARBA" id="ARBA00023157"/>
    </source>
</evidence>
<dbReference type="PROSITE" id="PS00138">
    <property type="entry name" value="SUBTILASE_SER"/>
    <property type="match status" value="1"/>
</dbReference>
<keyword evidence="7 12" id="KW-0720">Serine protease</keyword>
<accession>A0A1D1V7C2</accession>
<dbReference type="Gene3D" id="3.30.70.850">
    <property type="entry name" value="Peptidase S8, pro-domain"/>
    <property type="match status" value="1"/>
</dbReference>
<evidence type="ECO:0000256" key="4">
    <source>
        <dbReference type="ARBA" id="ARBA00022685"/>
    </source>
</evidence>
<dbReference type="STRING" id="947166.A0A1D1V7C2"/>
<dbReference type="PRINTS" id="PR00723">
    <property type="entry name" value="SUBTILISIN"/>
</dbReference>
<dbReference type="OrthoDB" id="300641at2759"/>
<dbReference type="InterPro" id="IPR023827">
    <property type="entry name" value="Peptidase_S8_Asp-AS"/>
</dbReference>
<dbReference type="PANTHER" id="PTHR42884">
    <property type="entry name" value="PROPROTEIN CONVERTASE SUBTILISIN/KEXIN-RELATED"/>
    <property type="match status" value="1"/>
</dbReference>
<keyword evidence="9" id="KW-1015">Disulfide bond</keyword>
<dbReference type="SUPFAM" id="SSF52743">
    <property type="entry name" value="Subtilisin-like"/>
    <property type="match status" value="1"/>
</dbReference>
<dbReference type="InterPro" id="IPR008979">
    <property type="entry name" value="Galactose-bd-like_sf"/>
</dbReference>
<evidence type="ECO:0000259" key="15">
    <source>
        <dbReference type="PROSITE" id="PS51829"/>
    </source>
</evidence>
<feature type="domain" description="P/Homo B" evidence="15">
    <location>
        <begin position="468"/>
        <end position="605"/>
    </location>
</feature>
<dbReference type="Gene3D" id="2.60.120.260">
    <property type="entry name" value="Galactose-binding domain-like"/>
    <property type="match status" value="1"/>
</dbReference>
<feature type="active site" description="Charge relay system" evidence="11 12">
    <location>
        <position position="394"/>
    </location>
</feature>
<dbReference type="AlphaFoldDB" id="A0A1D1V7C2"/>
<organism evidence="16 17">
    <name type="scientific">Ramazzottius varieornatus</name>
    <name type="common">Water bear</name>
    <name type="synonym">Tardigrade</name>
    <dbReference type="NCBI Taxonomy" id="947166"/>
    <lineage>
        <taxon>Eukaryota</taxon>
        <taxon>Metazoa</taxon>
        <taxon>Ecdysozoa</taxon>
        <taxon>Tardigrada</taxon>
        <taxon>Eutardigrada</taxon>
        <taxon>Parachela</taxon>
        <taxon>Hypsibioidea</taxon>
        <taxon>Ramazzottiidae</taxon>
        <taxon>Ramazzottius</taxon>
    </lineage>
</organism>
<evidence type="ECO:0000256" key="13">
    <source>
        <dbReference type="SAM" id="Phobius"/>
    </source>
</evidence>
<dbReference type="PANTHER" id="PTHR42884:SF23">
    <property type="entry name" value="FURIN-LIKE PROTEASE 2"/>
    <property type="match status" value="1"/>
</dbReference>
<dbReference type="FunFam" id="3.40.50.200:FF:000001">
    <property type="entry name" value="Furin 2, isoform B"/>
    <property type="match status" value="1"/>
</dbReference>
<keyword evidence="13" id="KW-0472">Membrane</keyword>
<evidence type="ECO:0000256" key="2">
    <source>
        <dbReference type="ARBA" id="ARBA00005325"/>
    </source>
</evidence>
<gene>
    <name evidence="16" type="primary">RvY_07175-1</name>
    <name evidence="16" type="synonym">RvY_07175.1</name>
    <name evidence="16" type="ORF">RvY_07175</name>
</gene>
<feature type="chain" id="PRO_5008898133" description="P/Homo B domain-containing protein" evidence="14">
    <location>
        <begin position="24"/>
        <end position="674"/>
    </location>
</feature>
<feature type="transmembrane region" description="Helical" evidence="13">
    <location>
        <begin position="652"/>
        <end position="672"/>
    </location>
</feature>
<feature type="active site" description="Charge relay system" evidence="11 12">
    <location>
        <position position="214"/>
    </location>
</feature>
<comment type="similarity">
    <text evidence="2">Belongs to the peptidase S8 family. Furin subfamily.</text>
</comment>
<comment type="caution">
    <text evidence="16">The sequence shown here is derived from an EMBL/GenBank/DDBJ whole genome shotgun (WGS) entry which is preliminary data.</text>
</comment>
<reference evidence="16 17" key="1">
    <citation type="journal article" date="2016" name="Nat. Commun.">
        <title>Extremotolerant tardigrade genome and improved radiotolerance of human cultured cells by tardigrade-unique protein.</title>
        <authorList>
            <person name="Hashimoto T."/>
            <person name="Horikawa D.D."/>
            <person name="Saito Y."/>
            <person name="Kuwahara H."/>
            <person name="Kozuka-Hata H."/>
            <person name="Shin-I T."/>
            <person name="Minakuchi Y."/>
            <person name="Ohishi K."/>
            <person name="Motoyama A."/>
            <person name="Aizu T."/>
            <person name="Enomoto A."/>
            <person name="Kondo K."/>
            <person name="Tanaka S."/>
            <person name="Hara Y."/>
            <person name="Koshikawa S."/>
            <person name="Sagara H."/>
            <person name="Miura T."/>
            <person name="Yokobori S."/>
            <person name="Miyagawa K."/>
            <person name="Suzuki Y."/>
            <person name="Kubo T."/>
            <person name="Oyama M."/>
            <person name="Kohara Y."/>
            <person name="Fujiyama A."/>
            <person name="Arakawa K."/>
            <person name="Katayama T."/>
            <person name="Toyoda A."/>
            <person name="Kunieda T."/>
        </authorList>
    </citation>
    <scope>NUCLEOTIDE SEQUENCE [LARGE SCALE GENOMIC DNA]</scope>
    <source>
        <strain evidence="16 17">YOKOZUNA-1</strain>
    </source>
</reference>
<evidence type="ECO:0000256" key="1">
    <source>
        <dbReference type="ARBA" id="ARBA00001913"/>
    </source>
</evidence>
<dbReference type="InterPro" id="IPR038466">
    <property type="entry name" value="S8_pro-domain_sf"/>
</dbReference>
<dbReference type="InterPro" id="IPR032815">
    <property type="entry name" value="S8_pro-domain"/>
</dbReference>
<evidence type="ECO:0000256" key="7">
    <source>
        <dbReference type="ARBA" id="ARBA00022825"/>
    </source>
</evidence>
<dbReference type="PROSITE" id="PS51829">
    <property type="entry name" value="P_HOMO_B"/>
    <property type="match status" value="1"/>
</dbReference>
<dbReference type="Gene3D" id="3.40.50.200">
    <property type="entry name" value="Peptidase S8/S53 domain"/>
    <property type="match status" value="1"/>
</dbReference>
<dbReference type="InterPro" id="IPR015500">
    <property type="entry name" value="Peptidase_S8_subtilisin-rel"/>
</dbReference>
<dbReference type="InterPro" id="IPR034182">
    <property type="entry name" value="Kexin/furin"/>
</dbReference>
<feature type="active site" description="Charge relay system" evidence="11 12">
    <location>
        <position position="175"/>
    </location>
</feature>
<keyword evidence="13" id="KW-0812">Transmembrane</keyword>
<dbReference type="InterPro" id="IPR036852">
    <property type="entry name" value="Peptidase_S8/S53_dom_sf"/>
</dbReference>
<evidence type="ECO:0000256" key="11">
    <source>
        <dbReference type="PIRSR" id="PIRSR615500-1"/>
    </source>
</evidence>
<evidence type="ECO:0000256" key="14">
    <source>
        <dbReference type="SAM" id="SignalP"/>
    </source>
</evidence>
<dbReference type="CDD" id="cd04059">
    <property type="entry name" value="Peptidases_S8_Protein_convertases_Kexins_Furin-like"/>
    <property type="match status" value="1"/>
</dbReference>
<dbReference type="FunFam" id="2.60.120.260:FF:000006">
    <property type="entry name" value="Proprotein convertase subtilisin/kexin type 5"/>
    <property type="match status" value="1"/>
</dbReference>
<dbReference type="InterPro" id="IPR022398">
    <property type="entry name" value="Peptidase_S8_His-AS"/>
</dbReference>
<dbReference type="InterPro" id="IPR023828">
    <property type="entry name" value="Peptidase_S8_Ser-AS"/>
</dbReference>
<dbReference type="GO" id="GO:0016485">
    <property type="term" value="P:protein processing"/>
    <property type="evidence" value="ECO:0007669"/>
    <property type="project" value="TreeGrafter"/>
</dbReference>
<proteinExistence type="inferred from homology"/>
<keyword evidence="10" id="KW-0325">Glycoprotein</keyword>
<keyword evidence="17" id="KW-1185">Reference proteome</keyword>
<keyword evidence="8" id="KW-0865">Zymogen</keyword>
<evidence type="ECO:0000256" key="6">
    <source>
        <dbReference type="ARBA" id="ARBA00022801"/>
    </source>
</evidence>
<evidence type="ECO:0000313" key="16">
    <source>
        <dbReference type="EMBL" id="GAU95577.1"/>
    </source>
</evidence>
<evidence type="ECO:0000256" key="3">
    <source>
        <dbReference type="ARBA" id="ARBA00022670"/>
    </source>
</evidence>
<dbReference type="SUPFAM" id="SSF49785">
    <property type="entry name" value="Galactose-binding domain-like"/>
    <property type="match status" value="1"/>
</dbReference>
<name>A0A1D1V7C2_RAMVA</name>
<feature type="signal peptide" evidence="14">
    <location>
        <begin position="1"/>
        <end position="23"/>
    </location>
</feature>
<keyword evidence="4" id="KW-0165">Cleavage on pair of basic residues</keyword>
<sequence>MRYHGSFLTAYFLWITLARTATASETGTRKLQKSPSSSDRIAVHIVGGIQKAETVALENGLKFAGQIGSLKDYYLLEHTSRRKRSTTVQSLSADPDVLWFELQQPLTRTKRDFLNIERRLPVPRPTISDDAPWRDPFYRQEWYLRKGGRGGWDMNVENAWRRGFSGKGVVVSILDDGLQWNHPDISQNYDHLASLDINGNDFDPTPTDDGQNKHGTRCAGVVAAVGGNGVCGVGVAFNASIGGVRVLDGEIHDSTEAAAISFNSQHIDIYSASWGPEDSGKALDGPGRLAQKAFEDGVRTGRKGLGSIFVWASGNGGKDDDSCSCDGYASSIYTISVSSAAQDGSKPWYLEECSSTLTTTYSSGNSWQPSVITTDLNTPGNFFQACTNQHTGTSASAPMAAGVLALALEANRNLTWRDLQYLIVLSSNPEPLMDDWVINSLGRRVSNKFGYGLLDADRLVQLAMFWESVGEHHKCQTSINRDLRRSENGRTEVDIPTDGCFGTPDTVRSVEHVQAIVTIQAPRRGNIVITLISPRGTPSNLLPRRSQDDDTNGFFEYPFSTVHFWGEDPVGTWRLIVEYSDPVQKAPPSILLTSWSLIFYGVENVTKVVAEQFGMPLVRTEDVPAVTQVTQQLTVAKIVRNSAVGSFPAPSFLLTVMFIQFYISFPFSNFYMML</sequence>
<protein>
    <recommendedName>
        <fullName evidence="15">P/Homo B domain-containing protein</fullName>
    </recommendedName>
</protein>
<keyword evidence="5 14" id="KW-0732">Signal</keyword>
<dbReference type="GO" id="GO:0004252">
    <property type="term" value="F:serine-type endopeptidase activity"/>
    <property type="evidence" value="ECO:0007669"/>
    <property type="project" value="UniProtKB-UniRule"/>
</dbReference>
<evidence type="ECO:0000256" key="8">
    <source>
        <dbReference type="ARBA" id="ARBA00023145"/>
    </source>
</evidence>